<dbReference type="SUPFAM" id="SSF52540">
    <property type="entry name" value="P-loop containing nucleoside triphosphate hydrolases"/>
    <property type="match status" value="2"/>
</dbReference>
<dbReference type="GO" id="GO:0006281">
    <property type="term" value="P:DNA repair"/>
    <property type="evidence" value="ECO:0007669"/>
    <property type="project" value="UniProtKB-UniRule"/>
</dbReference>
<dbReference type="EC" id="5.6.2.3" evidence="12"/>
<dbReference type="HAMAP" id="MF_03176">
    <property type="entry name" value="PIF1"/>
    <property type="match status" value="1"/>
</dbReference>
<keyword evidence="17" id="KW-1185">Reference proteome</keyword>
<evidence type="ECO:0000256" key="1">
    <source>
        <dbReference type="ARBA" id="ARBA00022741"/>
    </source>
</evidence>
<keyword evidence="10 12" id="KW-0413">Isomerase</keyword>
<dbReference type="Proteomes" id="UP000472262">
    <property type="component" value="Unassembled WGS sequence"/>
</dbReference>
<comment type="subunit">
    <text evidence="12">Monomer.</text>
</comment>
<dbReference type="InterPro" id="IPR048293">
    <property type="entry name" value="PIF1_RRM3_pfh1"/>
</dbReference>
<dbReference type="GO" id="GO:0016787">
    <property type="term" value="F:hydrolase activity"/>
    <property type="evidence" value="ECO:0007669"/>
    <property type="project" value="UniProtKB-KW"/>
</dbReference>
<dbReference type="PANTHER" id="PTHR47642:SF7">
    <property type="entry name" value="ATP-DEPENDENT DNA HELICASE PIF1"/>
    <property type="match status" value="1"/>
</dbReference>
<dbReference type="GO" id="GO:0003677">
    <property type="term" value="F:DNA binding"/>
    <property type="evidence" value="ECO:0007669"/>
    <property type="project" value="UniProtKB-KW"/>
</dbReference>
<feature type="binding site" evidence="12">
    <location>
        <begin position="204"/>
        <end position="211"/>
    </location>
    <ligand>
        <name>ATP</name>
        <dbReference type="ChEBI" id="CHEBI:30616"/>
    </ligand>
</feature>
<dbReference type="Ensembl" id="ENSSGRT00000118378.1">
    <property type="protein sequence ID" value="ENSSGRP00000111441.1"/>
    <property type="gene ID" value="ENSSGRG00000054785.1"/>
</dbReference>
<evidence type="ECO:0000256" key="8">
    <source>
        <dbReference type="ARBA" id="ARBA00023172"/>
    </source>
</evidence>
<dbReference type="GO" id="GO:0005739">
    <property type="term" value="C:mitochondrion"/>
    <property type="evidence" value="ECO:0007669"/>
    <property type="project" value="UniProtKB-SubCell"/>
</dbReference>
<keyword evidence="7 12" id="KW-0496">Mitochondrion</keyword>
<evidence type="ECO:0000256" key="2">
    <source>
        <dbReference type="ARBA" id="ARBA00022763"/>
    </source>
</evidence>
<keyword evidence="5 12" id="KW-0067">ATP-binding</keyword>
<evidence type="ECO:0000313" key="17">
    <source>
        <dbReference type="Proteomes" id="UP000472262"/>
    </source>
</evidence>
<feature type="domain" description="DNA helicase Pif1-like 2B" evidence="14">
    <location>
        <begin position="435"/>
        <end position="478"/>
    </location>
</feature>
<comment type="subcellular location">
    <subcellularLocation>
        <location evidence="12">Nucleus</location>
    </subcellularLocation>
    <subcellularLocation>
        <location evidence="12">Mitochondrion</location>
    </subcellularLocation>
</comment>
<feature type="DNA-binding region" evidence="12">
    <location>
        <begin position="523"/>
        <end position="542"/>
    </location>
</feature>
<comment type="function">
    <text evidence="12">DNA-dependent ATPase and 5'-3' DNA helicase required for the maintenance of both mitochondrial and nuclear genome stability.</text>
</comment>
<dbReference type="Gene3D" id="3.40.50.300">
    <property type="entry name" value="P-loop containing nucleotide triphosphate hydrolases"/>
    <property type="match status" value="2"/>
</dbReference>
<evidence type="ECO:0000256" key="10">
    <source>
        <dbReference type="ARBA" id="ARBA00023235"/>
    </source>
</evidence>
<dbReference type="GO" id="GO:0005634">
    <property type="term" value="C:nucleus"/>
    <property type="evidence" value="ECO:0007669"/>
    <property type="project" value="UniProtKB-SubCell"/>
</dbReference>
<dbReference type="Pfam" id="PF21530">
    <property type="entry name" value="Pif1_2B_dom"/>
    <property type="match status" value="1"/>
</dbReference>
<accession>A0A672TCN9</accession>
<evidence type="ECO:0000256" key="6">
    <source>
        <dbReference type="ARBA" id="ARBA00023125"/>
    </source>
</evidence>
<proteinExistence type="inferred from homology"/>
<evidence type="ECO:0000259" key="14">
    <source>
        <dbReference type="Pfam" id="PF21530"/>
    </source>
</evidence>
<dbReference type="PANTHER" id="PTHR47642">
    <property type="entry name" value="ATP-DEPENDENT DNA HELICASE"/>
    <property type="match status" value="1"/>
</dbReference>
<keyword evidence="3 12" id="KW-0378">Hydrolase</keyword>
<dbReference type="AlphaFoldDB" id="A0A672TCN9"/>
<feature type="domain" description="DNA helicase Pif1-like DEAD-box helicase" evidence="13">
    <location>
        <begin position="182"/>
        <end position="381"/>
    </location>
</feature>
<dbReference type="GO" id="GO:0043139">
    <property type="term" value="F:5'-3' DNA helicase activity"/>
    <property type="evidence" value="ECO:0007669"/>
    <property type="project" value="UniProtKB-UniRule"/>
</dbReference>
<dbReference type="FunFam" id="3.40.50.300:FF:000805">
    <property type="entry name" value="ATP-dependent DNA helicase PIF1"/>
    <property type="match status" value="1"/>
</dbReference>
<feature type="domain" description="PIF1/LRR1 pleckstrin homology" evidence="15">
    <location>
        <begin position="41"/>
        <end position="92"/>
    </location>
</feature>
<comment type="cofactor">
    <cofactor evidence="12">
        <name>Mg(2+)</name>
        <dbReference type="ChEBI" id="CHEBI:18420"/>
    </cofactor>
</comment>
<dbReference type="InterPro" id="IPR049163">
    <property type="entry name" value="Pif1-like_2B_dom"/>
</dbReference>
<keyword evidence="4 12" id="KW-0347">Helicase</keyword>
<dbReference type="InterPro" id="IPR027417">
    <property type="entry name" value="P-loop_NTPase"/>
</dbReference>
<organism evidence="16 17">
    <name type="scientific">Sinocyclocheilus grahami</name>
    <name type="common">Dianchi golden-line fish</name>
    <name type="synonym">Barbus grahami</name>
    <dbReference type="NCBI Taxonomy" id="75366"/>
    <lineage>
        <taxon>Eukaryota</taxon>
        <taxon>Metazoa</taxon>
        <taxon>Chordata</taxon>
        <taxon>Craniata</taxon>
        <taxon>Vertebrata</taxon>
        <taxon>Euteleostomi</taxon>
        <taxon>Actinopterygii</taxon>
        <taxon>Neopterygii</taxon>
        <taxon>Teleostei</taxon>
        <taxon>Ostariophysi</taxon>
        <taxon>Cypriniformes</taxon>
        <taxon>Cyprinidae</taxon>
        <taxon>Cyprininae</taxon>
        <taxon>Sinocyclocheilus</taxon>
    </lineage>
</organism>
<keyword evidence="2 12" id="KW-0227">DNA damage</keyword>
<comment type="similarity">
    <text evidence="12">Belongs to the helicase family. PIF1 subfamily.</text>
</comment>
<reference evidence="16" key="2">
    <citation type="submission" date="2025-09" db="UniProtKB">
        <authorList>
            <consortium name="Ensembl"/>
        </authorList>
    </citation>
    <scope>IDENTIFICATION</scope>
</reference>
<evidence type="ECO:0000313" key="16">
    <source>
        <dbReference type="Ensembl" id="ENSSGRP00000111441.1"/>
    </source>
</evidence>
<keyword evidence="8 12" id="KW-0233">DNA recombination</keyword>
<sequence>MLGHIEPAELQCTVAVERLNPAGQAIKRQLIPPQIFMLRDFQLFTRFAKDGKCTVKFIPESTQVLVSDCPPDRLKMFLKTLSIKHQASQGIKPMSDRDKLRAGLPRAFETLSPLQLKDVQKANEMRSKVNAPIQPKGPSERSVNKVLGERKQVKRPRPDCDASPISLNPNKKPVLVLPVAQKLSEEQTAVLNAVLSGKNVFFTGSAGTGKSFLLKRIIGSLPPKSTYATASTGVAACHIGGTTLHSFAGIGSGSAPLEQCIEFAQHPGVMQHWTSCKHLVIDEISMVEAEFFDKLEAVSRSIRRSTEPFGGIQLIVCGDFLQLPPVTKGKDIQKAYFCFQSRSWRKCIHMNMELTEVRRQTDKAFISVLQAVRVGRVPEEVTAQLLRSAYHSIERDGILATRLCTHKDDVELTNENKLKELPVFEAVDSDPMLFQTIEAQSPVSRLLQLKVGAQVMLTKNLDVQRGLVNGARGVVVDFQSPSGARDQQQLPLKLAWAISIHKSQGMTLDCVEISLARVFESGQAYVALSRARSLEGLRVIDFDPQVVRAKQDVLLFYKRLRKERLLMLSSMNDFVGQSYKENSRW</sequence>
<keyword evidence="9 12" id="KW-0234">DNA repair</keyword>
<dbReference type="InterPro" id="IPR010285">
    <property type="entry name" value="DNA_helicase_pif1-like_DEAD"/>
</dbReference>
<dbReference type="CDD" id="cd18809">
    <property type="entry name" value="SF1_C_RecD"/>
    <property type="match status" value="1"/>
</dbReference>
<evidence type="ECO:0000256" key="12">
    <source>
        <dbReference type="HAMAP-Rule" id="MF_03176"/>
    </source>
</evidence>
<dbReference type="InterPro" id="IPR057437">
    <property type="entry name" value="PIF1/LRR1_PH"/>
</dbReference>
<dbReference type="InterPro" id="IPR051055">
    <property type="entry name" value="PIF1_helicase"/>
</dbReference>
<dbReference type="Pfam" id="PF25344">
    <property type="entry name" value="PH_LRR1"/>
    <property type="match status" value="1"/>
</dbReference>
<evidence type="ECO:0000259" key="15">
    <source>
        <dbReference type="Pfam" id="PF25344"/>
    </source>
</evidence>
<dbReference type="GO" id="GO:0006310">
    <property type="term" value="P:DNA recombination"/>
    <property type="evidence" value="ECO:0007669"/>
    <property type="project" value="UniProtKB-UniRule"/>
</dbReference>
<dbReference type="GO" id="GO:0005524">
    <property type="term" value="F:ATP binding"/>
    <property type="evidence" value="ECO:0007669"/>
    <property type="project" value="UniProtKB-UniRule"/>
</dbReference>
<dbReference type="InParanoid" id="A0A672TCN9"/>
<dbReference type="GO" id="GO:0000723">
    <property type="term" value="P:telomere maintenance"/>
    <property type="evidence" value="ECO:0007669"/>
    <property type="project" value="InterPro"/>
</dbReference>
<evidence type="ECO:0000256" key="3">
    <source>
        <dbReference type="ARBA" id="ARBA00022801"/>
    </source>
</evidence>
<evidence type="ECO:0000256" key="4">
    <source>
        <dbReference type="ARBA" id="ARBA00022806"/>
    </source>
</evidence>
<keyword evidence="1 12" id="KW-0547">Nucleotide-binding</keyword>
<evidence type="ECO:0000259" key="13">
    <source>
        <dbReference type="Pfam" id="PF05970"/>
    </source>
</evidence>
<evidence type="ECO:0000256" key="9">
    <source>
        <dbReference type="ARBA" id="ARBA00023204"/>
    </source>
</evidence>
<evidence type="ECO:0000256" key="5">
    <source>
        <dbReference type="ARBA" id="ARBA00022840"/>
    </source>
</evidence>
<keyword evidence="6 12" id="KW-0238">DNA-binding</keyword>
<protein>
    <recommendedName>
        <fullName evidence="12">ATP-dependent DNA helicase PIF1</fullName>
        <ecNumber evidence="12">5.6.2.3</ecNumber>
    </recommendedName>
    <alternativeName>
        <fullName evidence="12">DNA 5'-3' helicase PIF1</fullName>
    </alternativeName>
    <alternativeName>
        <fullName evidence="12">DNA repair and recombination helicase PIF1</fullName>
    </alternativeName>
</protein>
<evidence type="ECO:0000256" key="7">
    <source>
        <dbReference type="ARBA" id="ARBA00023128"/>
    </source>
</evidence>
<name>A0A672TCN9_SINGR</name>
<dbReference type="CDD" id="cd18037">
    <property type="entry name" value="DEXSc_Pif1_like"/>
    <property type="match status" value="1"/>
</dbReference>
<reference evidence="16" key="1">
    <citation type="submission" date="2025-08" db="UniProtKB">
        <authorList>
            <consortium name="Ensembl"/>
        </authorList>
    </citation>
    <scope>IDENTIFICATION</scope>
</reference>
<keyword evidence="11 12" id="KW-0539">Nucleus</keyword>
<gene>
    <name evidence="12" type="primary">PIF1</name>
</gene>
<dbReference type="Pfam" id="PF05970">
    <property type="entry name" value="PIF1"/>
    <property type="match status" value="1"/>
</dbReference>
<dbReference type="OMA" id="CTHEIDE"/>
<evidence type="ECO:0000256" key="11">
    <source>
        <dbReference type="ARBA" id="ARBA00023242"/>
    </source>
</evidence>
<comment type="catalytic activity">
    <reaction evidence="12">
        <text>ATP + H2O = ADP + phosphate + H(+)</text>
        <dbReference type="Rhea" id="RHEA:13065"/>
        <dbReference type="ChEBI" id="CHEBI:15377"/>
        <dbReference type="ChEBI" id="CHEBI:15378"/>
        <dbReference type="ChEBI" id="CHEBI:30616"/>
        <dbReference type="ChEBI" id="CHEBI:43474"/>
        <dbReference type="ChEBI" id="CHEBI:456216"/>
        <dbReference type="EC" id="5.6.2.3"/>
    </reaction>
</comment>